<comment type="caution">
    <text evidence="1">The sequence shown here is derived from an EMBL/GenBank/DDBJ whole genome shotgun (WGS) entry which is preliminary data.</text>
</comment>
<gene>
    <name evidence="1" type="ORF">SAMN06297397_1836</name>
</gene>
<proteinExistence type="predicted"/>
<evidence type="ECO:0000313" key="1">
    <source>
        <dbReference type="EMBL" id="SMC66580.1"/>
    </source>
</evidence>
<keyword evidence="2" id="KW-1185">Reference proteome</keyword>
<organism evidence="1 2">
    <name type="scientific">Aristaeella lactis</name>
    <dbReference type="NCBI Taxonomy" id="3046383"/>
    <lineage>
        <taxon>Bacteria</taxon>
        <taxon>Bacillati</taxon>
        <taxon>Bacillota</taxon>
        <taxon>Clostridia</taxon>
        <taxon>Eubacteriales</taxon>
        <taxon>Aristaeellaceae</taxon>
        <taxon>Aristaeella</taxon>
    </lineage>
</organism>
<name>A0AC61PM10_9FIRM</name>
<accession>A0AC61PM10</accession>
<dbReference type="Proteomes" id="UP000192328">
    <property type="component" value="Unassembled WGS sequence"/>
</dbReference>
<dbReference type="EMBL" id="FWXZ01000003">
    <property type="protein sequence ID" value="SMC66580.1"/>
    <property type="molecule type" value="Genomic_DNA"/>
</dbReference>
<protein>
    <submittedName>
        <fullName evidence="1">Radical SAM superfamily protein</fullName>
    </submittedName>
</protein>
<evidence type="ECO:0000313" key="2">
    <source>
        <dbReference type="Proteomes" id="UP000192328"/>
    </source>
</evidence>
<sequence>MEMNFDLLISGCNTRCKHCYVNGGPGKYIPLEDALRCISRLDELASALPASPVPSFTMDNEPFNHPDIVEIIRAATSTKHIQLYHHGMTTGIALMRRKDKESVVKAYMDCGCMDFGITLHGSPEHHDEIVRREGAFQASVASAEYAKSLGAKVSISLMFNRFFPEDAAAIDQVIRQVGPDFIYFAVPCYTPHRNMREFEPYRASLQDLYAISDRLESWEQDKTELLNNAERHTPAAVAKRFEQGLTVKELFVREQNDLYLTVHQDCRLYMGNSGVETACLGDLRYLDIGYAAQVISNASANRDYGAFYAVDRLPTQEEITAAMKRLPPDIAFSDTASVIYRTLAEMDVPTRILSL</sequence>
<reference evidence="1" key="1">
    <citation type="submission" date="2017-04" db="EMBL/GenBank/DDBJ databases">
        <authorList>
            <person name="Varghese N."/>
            <person name="Submissions S."/>
        </authorList>
    </citation>
    <scope>NUCLEOTIDE SEQUENCE</scope>
    <source>
        <strain evidence="1">WTE2008</strain>
    </source>
</reference>